<dbReference type="GO" id="GO:0006508">
    <property type="term" value="P:proteolysis"/>
    <property type="evidence" value="ECO:0007669"/>
    <property type="project" value="UniProtKB-KW"/>
</dbReference>
<evidence type="ECO:0000256" key="1">
    <source>
        <dbReference type="ARBA" id="ARBA00008455"/>
    </source>
</evidence>
<keyword evidence="3" id="KW-0378">Hydrolase</keyword>
<dbReference type="InterPro" id="IPR000169">
    <property type="entry name" value="Pept_cys_AS"/>
</dbReference>
<evidence type="ECO:0000256" key="3">
    <source>
        <dbReference type="ARBA" id="ARBA00022801"/>
    </source>
</evidence>
<keyword evidence="4" id="KW-0788">Thiol protease</keyword>
<feature type="signal peptide" evidence="5">
    <location>
        <begin position="1"/>
        <end position="20"/>
    </location>
</feature>
<evidence type="ECO:0000313" key="8">
    <source>
        <dbReference type="RefSeq" id="XP_027206265.1"/>
    </source>
</evidence>
<dbReference type="Pfam" id="PF00112">
    <property type="entry name" value="Peptidase_C1"/>
    <property type="match status" value="1"/>
</dbReference>
<dbReference type="GO" id="GO:0008234">
    <property type="term" value="F:cysteine-type peptidase activity"/>
    <property type="evidence" value="ECO:0007669"/>
    <property type="project" value="UniProtKB-KW"/>
</dbReference>
<evidence type="ECO:0000259" key="6">
    <source>
        <dbReference type="SMART" id="SM00645"/>
    </source>
</evidence>
<evidence type="ECO:0000256" key="4">
    <source>
        <dbReference type="ARBA" id="ARBA00022807"/>
    </source>
</evidence>
<feature type="domain" description="Peptidase C1A papain C-terminal" evidence="6">
    <location>
        <begin position="200"/>
        <end position="415"/>
    </location>
</feature>
<name>A0A6P6YM44_DERPT</name>
<dbReference type="InterPro" id="IPR013128">
    <property type="entry name" value="Peptidase_C1A"/>
</dbReference>
<dbReference type="OMA" id="NTEMAWP"/>
<dbReference type="InterPro" id="IPR038765">
    <property type="entry name" value="Papain-like_cys_pep_sf"/>
</dbReference>
<dbReference type="Gene3D" id="3.90.70.10">
    <property type="entry name" value="Cysteine proteinases"/>
    <property type="match status" value="1"/>
</dbReference>
<dbReference type="InParanoid" id="A0A6P6YM44"/>
<dbReference type="InterPro" id="IPR039417">
    <property type="entry name" value="Peptidase_C1A_papain-like"/>
</dbReference>
<dbReference type="InterPro" id="IPR000668">
    <property type="entry name" value="Peptidase_C1A_C"/>
</dbReference>
<evidence type="ECO:0000313" key="7">
    <source>
        <dbReference type="Proteomes" id="UP000515146"/>
    </source>
</evidence>
<protein>
    <submittedName>
        <fullName evidence="8">Cathepsin L-like proteinase</fullName>
    </submittedName>
</protein>
<dbReference type="CDD" id="cd02248">
    <property type="entry name" value="Peptidase_C1A"/>
    <property type="match status" value="1"/>
</dbReference>
<dbReference type="PRINTS" id="PR00705">
    <property type="entry name" value="PAPAIN"/>
</dbReference>
<dbReference type="OrthoDB" id="190265at2759"/>
<organism evidence="7 8">
    <name type="scientific">Dermatophagoides pteronyssinus</name>
    <name type="common">European house dust mite</name>
    <dbReference type="NCBI Taxonomy" id="6956"/>
    <lineage>
        <taxon>Eukaryota</taxon>
        <taxon>Metazoa</taxon>
        <taxon>Ecdysozoa</taxon>
        <taxon>Arthropoda</taxon>
        <taxon>Chelicerata</taxon>
        <taxon>Arachnida</taxon>
        <taxon>Acari</taxon>
        <taxon>Acariformes</taxon>
        <taxon>Sarcoptiformes</taxon>
        <taxon>Astigmata</taxon>
        <taxon>Psoroptidia</taxon>
        <taxon>Analgoidea</taxon>
        <taxon>Pyroglyphidae</taxon>
        <taxon>Dermatophagoidinae</taxon>
        <taxon>Dermatophagoides</taxon>
    </lineage>
</organism>
<dbReference type="AlphaFoldDB" id="A0A6P6YM44"/>
<proteinExistence type="inferred from homology"/>
<accession>A0A6P6YM44</accession>
<sequence length="416" mass="47730">MKIILILFCFSLIFVTNSLTGEPIVIEPRQELSIEQLWQQIDMVLELMQLNRTLGDLIASSDQDFSRPLENLTNCYAFEVIDDQNRSTFINIFDKNRQFNDIVKFFYQAFPDNDLTPNSIWSLLSSTQEIIFRCLQMENFPETNPQLKFGFTELSDKDGNYMRRMNGLGSSYYHNRRPSSSSSSTMDDSYRECLRKSRNLPENFDWRDRNVVTPVKNQGSCGSCWAFATAASIESAYLINNRNNSIDLSEQELVSCAKPNGCQGGTSSMAFDFVRRYGLTSEQMMPYRARSSSCRRLPSSVVDIRNYCVRSKLRYSTGSRIENLNDDDIQNALVTFGPLYIGVNADRLSRNYRGGIVDDRSCPKQINHAVVLVGYTPDAWILKNTWGRSWGERGYFRLARRQNICGVNTEIAYPII</sequence>
<feature type="chain" id="PRO_5027709971" evidence="5">
    <location>
        <begin position="21"/>
        <end position="416"/>
    </location>
</feature>
<dbReference type="SMART" id="SM00645">
    <property type="entry name" value="Pept_C1"/>
    <property type="match status" value="1"/>
</dbReference>
<dbReference type="KEGG" id="dpte:113799771"/>
<dbReference type="SUPFAM" id="SSF54001">
    <property type="entry name" value="Cysteine proteinases"/>
    <property type="match status" value="1"/>
</dbReference>
<keyword evidence="5" id="KW-0732">Signal</keyword>
<keyword evidence="7" id="KW-1185">Reference proteome</keyword>
<evidence type="ECO:0000256" key="5">
    <source>
        <dbReference type="SAM" id="SignalP"/>
    </source>
</evidence>
<dbReference type="Proteomes" id="UP000515146">
    <property type="component" value="Unplaced"/>
</dbReference>
<comment type="similarity">
    <text evidence="1">Belongs to the peptidase C1 family.</text>
</comment>
<keyword evidence="2" id="KW-0645">Protease</keyword>
<evidence type="ECO:0000256" key="2">
    <source>
        <dbReference type="ARBA" id="ARBA00022670"/>
    </source>
</evidence>
<reference evidence="8" key="1">
    <citation type="submission" date="2025-08" db="UniProtKB">
        <authorList>
            <consortium name="RefSeq"/>
        </authorList>
    </citation>
    <scope>IDENTIFICATION</scope>
    <source>
        <strain evidence="8">Airmid</strain>
    </source>
</reference>
<dbReference type="PANTHER" id="PTHR12411">
    <property type="entry name" value="CYSTEINE PROTEASE FAMILY C1-RELATED"/>
    <property type="match status" value="1"/>
</dbReference>
<dbReference type="PROSITE" id="PS00139">
    <property type="entry name" value="THIOL_PROTEASE_CYS"/>
    <property type="match status" value="1"/>
</dbReference>
<dbReference type="RefSeq" id="XP_027206265.1">
    <property type="nucleotide sequence ID" value="XM_027350464.1"/>
</dbReference>
<gene>
    <name evidence="8" type="primary">LOC113799771</name>
</gene>